<feature type="coiled-coil region" evidence="1">
    <location>
        <begin position="47"/>
        <end position="87"/>
    </location>
</feature>
<dbReference type="RefSeq" id="WP_136378500.1">
    <property type="nucleotide sequence ID" value="NZ_SLUB01000005.1"/>
</dbReference>
<evidence type="ECO:0008006" key="5">
    <source>
        <dbReference type="Google" id="ProtNLM"/>
    </source>
</evidence>
<evidence type="ECO:0000256" key="1">
    <source>
        <dbReference type="SAM" id="Coils"/>
    </source>
</evidence>
<evidence type="ECO:0000313" key="3">
    <source>
        <dbReference type="EMBL" id="THE14173.1"/>
    </source>
</evidence>
<keyword evidence="4" id="KW-1185">Reference proteome</keyword>
<dbReference type="EMBL" id="SLUB01000005">
    <property type="protein sequence ID" value="THE14173.1"/>
    <property type="molecule type" value="Genomic_DNA"/>
</dbReference>
<feature type="chain" id="PRO_5020924399" description="Lipoprotein" evidence="2">
    <location>
        <begin position="26"/>
        <end position="162"/>
    </location>
</feature>
<dbReference type="Proteomes" id="UP000306477">
    <property type="component" value="Unassembled WGS sequence"/>
</dbReference>
<keyword evidence="1" id="KW-0175">Coiled coil</keyword>
<proteinExistence type="predicted"/>
<sequence length="162" mass="18779">MSRKTIFLFIFLTFLIGCTSNSKTATELYSTLGQNLSQKDLALLESLESHVQKFIQLNEELDMLLDEMKKEDELEAAIETMQIANEEAMYIYNLIELDEQPTNKNLHELRTHVQASIEKYMEAMNLQLEGITTGDPQKTDEAYEEMKIINEELNKLYRSMKG</sequence>
<dbReference type="AlphaFoldDB" id="A0A4V3V8C7"/>
<organism evidence="3 4">
    <name type="scientific">Bacillus timonensis</name>
    <dbReference type="NCBI Taxonomy" id="1033734"/>
    <lineage>
        <taxon>Bacteria</taxon>
        <taxon>Bacillati</taxon>
        <taxon>Bacillota</taxon>
        <taxon>Bacilli</taxon>
        <taxon>Bacillales</taxon>
        <taxon>Bacillaceae</taxon>
        <taxon>Bacillus</taxon>
    </lineage>
</organism>
<evidence type="ECO:0000256" key="2">
    <source>
        <dbReference type="SAM" id="SignalP"/>
    </source>
</evidence>
<dbReference type="OrthoDB" id="2875061at2"/>
<gene>
    <name evidence="3" type="ORF">E1I69_05005</name>
</gene>
<accession>A0A4V3V8C7</accession>
<evidence type="ECO:0000313" key="4">
    <source>
        <dbReference type="Proteomes" id="UP000306477"/>
    </source>
</evidence>
<reference evidence="3 4" key="1">
    <citation type="journal article" date="2019" name="Indoor Air">
        <title>Impacts of indoor surface finishes on bacterial viability.</title>
        <authorList>
            <person name="Hu J."/>
            <person name="Maamar S.B."/>
            <person name="Glawe A.J."/>
            <person name="Gottel N."/>
            <person name="Gilbert J.A."/>
            <person name="Hartmann E.M."/>
        </authorList>
    </citation>
    <scope>NUCLEOTIDE SEQUENCE [LARGE SCALE GENOMIC DNA]</scope>
    <source>
        <strain evidence="3 4">AF060A6</strain>
    </source>
</reference>
<protein>
    <recommendedName>
        <fullName evidence="5">Lipoprotein</fullName>
    </recommendedName>
</protein>
<feature type="signal peptide" evidence="2">
    <location>
        <begin position="1"/>
        <end position="25"/>
    </location>
</feature>
<comment type="caution">
    <text evidence="3">The sequence shown here is derived from an EMBL/GenBank/DDBJ whole genome shotgun (WGS) entry which is preliminary data.</text>
</comment>
<keyword evidence="2" id="KW-0732">Signal</keyword>
<dbReference type="PROSITE" id="PS51257">
    <property type="entry name" value="PROKAR_LIPOPROTEIN"/>
    <property type="match status" value="1"/>
</dbReference>
<name>A0A4V3V8C7_9BACI</name>